<name>A0A1J5S5L9_9ZZZZ</name>
<dbReference type="PANTHER" id="PTHR30441">
    <property type="entry name" value="DUF748 DOMAIN-CONTAINING PROTEIN"/>
    <property type="match status" value="1"/>
</dbReference>
<dbReference type="GO" id="GO:0005886">
    <property type="term" value="C:plasma membrane"/>
    <property type="evidence" value="ECO:0007669"/>
    <property type="project" value="TreeGrafter"/>
</dbReference>
<dbReference type="PANTHER" id="PTHR30441:SF8">
    <property type="entry name" value="DUF748 DOMAIN-CONTAINING PROTEIN"/>
    <property type="match status" value="1"/>
</dbReference>
<gene>
    <name evidence="2" type="ORF">GALL_147390</name>
</gene>
<evidence type="ECO:0000313" key="2">
    <source>
        <dbReference type="EMBL" id="OIR03219.1"/>
    </source>
</evidence>
<reference evidence="2" key="1">
    <citation type="submission" date="2016-10" db="EMBL/GenBank/DDBJ databases">
        <title>Sequence of Gallionella enrichment culture.</title>
        <authorList>
            <person name="Poehlein A."/>
            <person name="Muehling M."/>
            <person name="Daniel R."/>
        </authorList>
    </citation>
    <scope>NUCLEOTIDE SEQUENCE</scope>
</reference>
<sequence length="1301" mass="140615">MAVLATLVLVCIAYVAVVGVSIDASQQREKIAALLGNSLGREVRFEGPMKLEVSALPKLHVGGLHIANAPGFDGEDFASLGDAHLALNLWALLRLRLQIVELSGSDVHVRLQLNKNGSSNWTFKPSGRKKSVARPSDTAAGDSAGLEELLARLDIKRVSLENLKVRFVGANGNSHFFELQTLVAQLPAGQPLTVALNGTVEKKYPYTMHITGGTFADLVRFDKPWPIDLSLDFLSSRLTLNGNLSDSGGGLHFGLATNDLGEIERLFQTRLPAVGVTRVSGDIKYAQGKVAMDNLSGVMGKTTLNGSLGLDYSGERPRVSGELVLPVLDVHPFMTGKPVTQDEPPKDLAQMYREFIKATFNLSDLNSANADLTLRVGQLIGFPGAVHDAILQVKLKQGRLALPVQATVADVKLSGIAIADASVTPPRFRLSLGTHDSDLGNLAELLLGVRDVKGRLGRFDLRVAARGDRGPELMESLDVQLQVKNGKLTYGNQADAHPVRFSLDGLEIALPAGNALRGEAHGSLLDKNFSATLMSGSLTAIMQESNTPVDFELLAGSAKLVVHAVLRPPAVNSGSSVAFELSAPHSGEIASWLGLKPGVDEPIDVHGNFRTHEDRWHLADFALQLGHSVLHADVLRTFGEGRSLIKFQLTGDLLDVDELESMLPERNENASTTTSAATNLIDLPILPKGINLADADITVRIKRITGSSPLEIRNLGFDGRIRDGMMPTSPFEANVDGNDFKGAIQLDLRTQQPHAVLWLSSIGMDIGSAIKKLGIASNIDVDVDHLRLQLDLRSRRLGKLLAKSDMALDFEGGHLTLHDANTGGKMVILLDNGEFKSAAGEPVHLSLLGTLDKVPVSIAMETAKASDLIDPNLPIPFTLNASMSGTTLKLSGDIDRPFAKPDIDLALEMRGSRLDNLNLLANTSLPPWGPWSATGKLHVSPAGYEVPSLLLQVGSSRLNGHGKIDTRVVPPRIDVDLTAPTIQLDDFRFGDWSPEKSKRTTTRNPDSRDNMLRKADETGHEAREILSPEVLRRQNAFLTVRVDQVVSGQDMLGNGKLDAQLMNGKAVIGPVIVNTPGGSASLRLLYEPVEKDVAFNLSVEAKHFDYGILARRIDHKSEMQGTLSLNVDVSARARYFSELLRYGKGNIDFVVWPKNMKSGFLDLWAVNVLMALLPVIDSSNTSVVNCAVGHFALNDGKLSGKTLLVDTTRMRVTGKGGVDFAAEKLNFYMQPRAKTPQFLSFSLPVELDGSFENFGVGVRPIDVLETMGQFTTSVVWAPLQMLFGKEVPPDGHDVCEAVEFK</sequence>
<dbReference type="Pfam" id="PF05170">
    <property type="entry name" value="AsmA"/>
    <property type="match status" value="1"/>
</dbReference>
<organism evidence="2">
    <name type="scientific">mine drainage metagenome</name>
    <dbReference type="NCBI Taxonomy" id="410659"/>
    <lineage>
        <taxon>unclassified sequences</taxon>
        <taxon>metagenomes</taxon>
        <taxon>ecological metagenomes</taxon>
    </lineage>
</organism>
<protein>
    <submittedName>
        <fullName evidence="2">Putative assembly protein</fullName>
    </submittedName>
</protein>
<dbReference type="InterPro" id="IPR007844">
    <property type="entry name" value="AsmA"/>
</dbReference>
<evidence type="ECO:0000259" key="1">
    <source>
        <dbReference type="Pfam" id="PF05170"/>
    </source>
</evidence>
<feature type="domain" description="AsmA" evidence="1">
    <location>
        <begin position="2"/>
        <end position="184"/>
    </location>
</feature>
<proteinExistence type="predicted"/>
<dbReference type="GO" id="GO:0090313">
    <property type="term" value="P:regulation of protein targeting to membrane"/>
    <property type="evidence" value="ECO:0007669"/>
    <property type="project" value="TreeGrafter"/>
</dbReference>
<dbReference type="InterPro" id="IPR052894">
    <property type="entry name" value="AsmA-related"/>
</dbReference>
<dbReference type="EMBL" id="MLJW01000068">
    <property type="protein sequence ID" value="OIR03219.1"/>
    <property type="molecule type" value="Genomic_DNA"/>
</dbReference>
<comment type="caution">
    <text evidence="2">The sequence shown here is derived from an EMBL/GenBank/DDBJ whole genome shotgun (WGS) entry which is preliminary data.</text>
</comment>
<accession>A0A1J5S5L9</accession>